<dbReference type="InterPro" id="IPR036942">
    <property type="entry name" value="Beta-barrel_TonB_sf"/>
</dbReference>
<organism evidence="12 13">
    <name type="scientific">Novosphingobium album</name>
    <name type="common">ex Liu et al. 2023</name>
    <dbReference type="NCBI Taxonomy" id="3031130"/>
    <lineage>
        <taxon>Bacteria</taxon>
        <taxon>Pseudomonadati</taxon>
        <taxon>Pseudomonadota</taxon>
        <taxon>Alphaproteobacteria</taxon>
        <taxon>Sphingomonadales</taxon>
        <taxon>Sphingomonadaceae</taxon>
        <taxon>Novosphingobium</taxon>
    </lineage>
</organism>
<evidence type="ECO:0000256" key="7">
    <source>
        <dbReference type="ARBA" id="ARBA00023237"/>
    </source>
</evidence>
<comment type="subcellular location">
    <subcellularLocation>
        <location evidence="1 8">Cell outer membrane</location>
        <topology evidence="1 8">Multi-pass membrane protein</topology>
    </subcellularLocation>
</comment>
<sequence>MSASALSTFVIANVAAAAEPEAPADDTPGKEIVVTGTHVIRDGYEAPTPTTVVTVEQFQQQTSSQVIDFLTTLPAFSGNVTPSNSTESIDNGTAGVSSVNLRNLGATRTLVLIDGQRAAPSTIDGRVDIGSIPQQLIQRIDVVTGGASAAYGSDAVAGVVNFVLDTRYTGIGGEFSGGITNYGENANYNASLTAGTAFAGGRGHVIVSGQASHQEGIPIVDRPWNAHGRVFLTNPAYGTGPGQSRDVPQRLLLDEVGPARASRGGIIVSGPLKGIAFGEGGTPYQYNYGDLVSGDLMQGGEWREQNYNLTDGKSLEPKMSMRNLFARLSYDLTDSIHVFGQWAWSDNRYSSRAYGYQDNGGITVPVTNAFLDETIRDLAIANDLTTLTMGSSNQDMGFVHTDNKRVSNRFVFGLNGDFDALGANWTWSAYYQKGITRNTERSINNRVEDKFAQALDSVRDPGTGAIICRSTLTNPNDGCVAYNPFGVNVNSPTQLDYILDDGYRFQKFTQDVVAGSLQGEPFSTWAGPVSIAAGVEHRAEKSTGHSSDLDLQRAFYAGNYQPTIGEFKVTEGFLETVVPLARGTRFLESLDLNAAVRATQYSDAGYVTTWKAGLTWTPISDLTIRVSRSRDIRAPNISEVFNAGTSSLGTVVDSAPGPNFGATVQVTGINRGNPDLTPEKADTTGIGVVFRPSFFRGFQASVDYWNIDIKNVIANISTQQIVDLCVQGNADLCAAINPGTSDVGHLIAGSLHNVINRQPFNLARQNARGIDFEVSYATAVPSVFSSSGATLRVRGLASHYIRNYFESGVSVPTDSAGENAGNGPPSWRWQASATYDAEPLSLTLAARGISAGKYNNAWIECETGCPVSVSPNITVNNNHIPGAIYFDFSASYALLASEDGRRSAEVFLNIKNITNKDPAIVGLSGVYLEDWQTNPTLYDAEGRVFRLGVRFHL</sequence>
<evidence type="ECO:0000259" key="11">
    <source>
        <dbReference type="Pfam" id="PF07715"/>
    </source>
</evidence>
<evidence type="ECO:0000256" key="3">
    <source>
        <dbReference type="ARBA" id="ARBA00022452"/>
    </source>
</evidence>
<evidence type="ECO:0000259" key="10">
    <source>
        <dbReference type="Pfam" id="PF00593"/>
    </source>
</evidence>
<keyword evidence="3 8" id="KW-1134">Transmembrane beta strand</keyword>
<protein>
    <submittedName>
        <fullName evidence="12">TonB-dependent receptor</fullName>
    </submittedName>
</protein>
<comment type="caution">
    <text evidence="12">The sequence shown here is derived from an EMBL/GenBank/DDBJ whole genome shotgun (WGS) entry which is preliminary data.</text>
</comment>
<dbReference type="PANTHER" id="PTHR47234:SF3">
    <property type="entry name" value="SECRETIN_TONB SHORT N-TERMINAL DOMAIN-CONTAINING PROTEIN"/>
    <property type="match status" value="1"/>
</dbReference>
<dbReference type="Gene3D" id="2.40.170.20">
    <property type="entry name" value="TonB-dependent receptor, beta-barrel domain"/>
    <property type="match status" value="1"/>
</dbReference>
<evidence type="ECO:0000256" key="5">
    <source>
        <dbReference type="ARBA" id="ARBA00023077"/>
    </source>
</evidence>
<keyword evidence="7 8" id="KW-0998">Cell outer membrane</keyword>
<dbReference type="InterPro" id="IPR037066">
    <property type="entry name" value="Plug_dom_sf"/>
</dbReference>
<keyword evidence="12" id="KW-0675">Receptor</keyword>
<evidence type="ECO:0000256" key="1">
    <source>
        <dbReference type="ARBA" id="ARBA00004571"/>
    </source>
</evidence>
<dbReference type="InterPro" id="IPR012910">
    <property type="entry name" value="Plug_dom"/>
</dbReference>
<dbReference type="SUPFAM" id="SSF56935">
    <property type="entry name" value="Porins"/>
    <property type="match status" value="1"/>
</dbReference>
<gene>
    <name evidence="12" type="ORF">PYV00_00535</name>
</gene>
<keyword evidence="6 8" id="KW-0472">Membrane</keyword>
<dbReference type="Gene3D" id="2.170.130.10">
    <property type="entry name" value="TonB-dependent receptor, plug domain"/>
    <property type="match status" value="1"/>
</dbReference>
<keyword evidence="5 9" id="KW-0798">TonB box</keyword>
<evidence type="ECO:0000256" key="8">
    <source>
        <dbReference type="PROSITE-ProRule" id="PRU01360"/>
    </source>
</evidence>
<feature type="domain" description="TonB-dependent receptor plug" evidence="11">
    <location>
        <begin position="45"/>
        <end position="159"/>
    </location>
</feature>
<comment type="similarity">
    <text evidence="8 9">Belongs to the TonB-dependent receptor family.</text>
</comment>
<keyword evidence="2 8" id="KW-0813">Transport</keyword>
<evidence type="ECO:0000256" key="9">
    <source>
        <dbReference type="RuleBase" id="RU003357"/>
    </source>
</evidence>
<dbReference type="PANTHER" id="PTHR47234">
    <property type="match status" value="1"/>
</dbReference>
<evidence type="ECO:0000256" key="2">
    <source>
        <dbReference type="ARBA" id="ARBA00022448"/>
    </source>
</evidence>
<dbReference type="PROSITE" id="PS52016">
    <property type="entry name" value="TONB_DEPENDENT_REC_3"/>
    <property type="match status" value="1"/>
</dbReference>
<evidence type="ECO:0000256" key="4">
    <source>
        <dbReference type="ARBA" id="ARBA00022692"/>
    </source>
</evidence>
<dbReference type="Pfam" id="PF00593">
    <property type="entry name" value="TonB_dep_Rec_b-barrel"/>
    <property type="match status" value="1"/>
</dbReference>
<dbReference type="Proteomes" id="UP001216253">
    <property type="component" value="Unassembled WGS sequence"/>
</dbReference>
<name>A0ABT5WKG9_9SPHN</name>
<reference evidence="12 13" key="1">
    <citation type="submission" date="2023-03" db="EMBL/GenBank/DDBJ databases">
        <title>NovoSphingobium album sp. nov. isolated from polycyclic aromatic hydrocarbons- and heavy-metal polluted soil.</title>
        <authorList>
            <person name="Liu Z."/>
            <person name="Wang K."/>
        </authorList>
    </citation>
    <scope>NUCLEOTIDE SEQUENCE [LARGE SCALE GENOMIC DNA]</scope>
    <source>
        <strain evidence="12 13">H3SJ31-1</strain>
    </source>
</reference>
<proteinExistence type="inferred from homology"/>
<evidence type="ECO:0000313" key="13">
    <source>
        <dbReference type="Proteomes" id="UP001216253"/>
    </source>
</evidence>
<feature type="domain" description="TonB-dependent receptor-like beta-barrel" evidence="10">
    <location>
        <begin position="370"/>
        <end position="913"/>
    </location>
</feature>
<dbReference type="RefSeq" id="WP_275226283.1">
    <property type="nucleotide sequence ID" value="NZ_JARESE010000001.1"/>
</dbReference>
<evidence type="ECO:0000313" key="12">
    <source>
        <dbReference type="EMBL" id="MDE8650201.1"/>
    </source>
</evidence>
<evidence type="ECO:0000256" key="6">
    <source>
        <dbReference type="ARBA" id="ARBA00023136"/>
    </source>
</evidence>
<dbReference type="EMBL" id="JARESE010000001">
    <property type="protein sequence ID" value="MDE8650201.1"/>
    <property type="molecule type" value="Genomic_DNA"/>
</dbReference>
<dbReference type="Pfam" id="PF07715">
    <property type="entry name" value="Plug"/>
    <property type="match status" value="1"/>
</dbReference>
<keyword evidence="13" id="KW-1185">Reference proteome</keyword>
<dbReference type="InterPro" id="IPR039426">
    <property type="entry name" value="TonB-dep_rcpt-like"/>
</dbReference>
<accession>A0ABT5WKG9</accession>
<dbReference type="InterPro" id="IPR000531">
    <property type="entry name" value="Beta-barrel_TonB"/>
</dbReference>
<keyword evidence="4 8" id="KW-0812">Transmembrane</keyword>